<keyword evidence="2" id="KW-1185">Reference proteome</keyword>
<dbReference type="OrthoDB" id="7160947at2"/>
<protein>
    <submittedName>
        <fullName evidence="1">DUF721 domain-containing protein</fullName>
    </submittedName>
</protein>
<dbReference type="KEGG" id="pars:DRW48_01265"/>
<dbReference type="Proteomes" id="UP000252023">
    <property type="component" value="Chromosome"/>
</dbReference>
<sequence>MRGFEPAAGLLADAVRRAGEGRGFAVARLLTHWPEVVGRDIAMLCRPVRMTHARNAGPAGASVAPGATLVLLTTGPNAPRLEMMLPQIRERVNACYGWNAVSRVTLTQTAPAGFAEGQAVFARPTAPEPPTPGPEALDRARAAAEGIDDPTLAAAVARFATLYLSHRDTIRKARQS</sequence>
<evidence type="ECO:0000313" key="2">
    <source>
        <dbReference type="Proteomes" id="UP000252023"/>
    </source>
</evidence>
<gene>
    <name evidence="1" type="ORF">DRW48_01265</name>
</gene>
<dbReference type="AlphaFoldDB" id="A0A344PGK8"/>
<name>A0A344PGK8_9RHOB</name>
<organism evidence="1 2">
    <name type="scientific">Paracoccus suum</name>
    <dbReference type="NCBI Taxonomy" id="2259340"/>
    <lineage>
        <taxon>Bacteria</taxon>
        <taxon>Pseudomonadati</taxon>
        <taxon>Pseudomonadota</taxon>
        <taxon>Alphaproteobacteria</taxon>
        <taxon>Rhodobacterales</taxon>
        <taxon>Paracoccaceae</taxon>
        <taxon>Paracoccus</taxon>
    </lineage>
</organism>
<proteinExistence type="predicted"/>
<dbReference type="EMBL" id="CP030918">
    <property type="protein sequence ID" value="AXC48513.1"/>
    <property type="molecule type" value="Genomic_DNA"/>
</dbReference>
<evidence type="ECO:0000313" key="1">
    <source>
        <dbReference type="EMBL" id="AXC48513.1"/>
    </source>
</evidence>
<reference evidence="2" key="1">
    <citation type="submission" date="2018-07" db="EMBL/GenBank/DDBJ databases">
        <title>Genome sequencing of Paracoccus sp. SC2-6.</title>
        <authorList>
            <person name="Heo J."/>
            <person name="Kim S.-J."/>
            <person name="Kwon S.-W."/>
        </authorList>
    </citation>
    <scope>NUCLEOTIDE SEQUENCE [LARGE SCALE GENOMIC DNA]</scope>
    <source>
        <strain evidence="2">SC2-6</strain>
    </source>
</reference>
<accession>A0A344PGK8</accession>
<dbReference type="InterPro" id="IPR007922">
    <property type="entry name" value="DciA-like"/>
</dbReference>
<dbReference type="Pfam" id="PF05258">
    <property type="entry name" value="DciA"/>
    <property type="match status" value="1"/>
</dbReference>